<organism evidence="1 2">
    <name type="scientific">Puccinia graminis f. sp. tritici</name>
    <dbReference type="NCBI Taxonomy" id="56615"/>
    <lineage>
        <taxon>Eukaryota</taxon>
        <taxon>Fungi</taxon>
        <taxon>Dikarya</taxon>
        <taxon>Basidiomycota</taxon>
        <taxon>Pucciniomycotina</taxon>
        <taxon>Pucciniomycetes</taxon>
        <taxon>Pucciniales</taxon>
        <taxon>Pucciniaceae</taxon>
        <taxon>Puccinia</taxon>
    </lineage>
</organism>
<evidence type="ECO:0000313" key="2">
    <source>
        <dbReference type="Proteomes" id="UP000324748"/>
    </source>
</evidence>
<evidence type="ECO:0000313" key="1">
    <source>
        <dbReference type="EMBL" id="KAA1119862.1"/>
    </source>
</evidence>
<dbReference type="OrthoDB" id="2508994at2759"/>
<dbReference type="AlphaFoldDB" id="A0A5B0R2Q0"/>
<comment type="caution">
    <text evidence="1">The sequence shown here is derived from an EMBL/GenBank/DDBJ whole genome shotgun (WGS) entry which is preliminary data.</text>
</comment>
<name>A0A5B0R2Q0_PUCGR</name>
<reference evidence="1 2" key="1">
    <citation type="submission" date="2019-05" db="EMBL/GenBank/DDBJ databases">
        <title>Emergence of the Ug99 lineage of the wheat stem rust pathogen through somatic hybridization.</title>
        <authorList>
            <person name="Li F."/>
            <person name="Upadhyaya N.M."/>
            <person name="Sperschneider J."/>
            <person name="Matny O."/>
            <person name="Nguyen-Phuc H."/>
            <person name="Mago R."/>
            <person name="Raley C."/>
            <person name="Miller M.E."/>
            <person name="Silverstein K.A.T."/>
            <person name="Henningsen E."/>
            <person name="Hirsch C.D."/>
            <person name="Visser B."/>
            <person name="Pretorius Z.A."/>
            <person name="Steffenson B.J."/>
            <person name="Schwessinger B."/>
            <person name="Dodds P.N."/>
            <person name="Figueroa M."/>
        </authorList>
    </citation>
    <scope>NUCLEOTIDE SEQUENCE [LARGE SCALE GENOMIC DNA]</scope>
    <source>
        <strain evidence="1">21-0</strain>
    </source>
</reference>
<proteinExistence type="predicted"/>
<gene>
    <name evidence="1" type="ORF">PGT21_035591</name>
</gene>
<accession>A0A5B0R2Q0</accession>
<evidence type="ECO:0008006" key="3">
    <source>
        <dbReference type="Google" id="ProtNLM"/>
    </source>
</evidence>
<sequence>MELLQHIFTDLVILHKRWPRSPGPPPTTTLRLVCRQWANWLYEKELYRTLYFTTRTKTLAFIGHIRQRSKLQLPRAKCAHLYAYLTYHESWHGLPEDEHEYRITSEMLESLVDLFSDTIVTLSLNFDEYVSLSNRTVAAIGRIENLLNLRLESELWHLPDERVTPFPRVTECFNSLLVTTQQLRSLRLGMPFSLPLGYGPAAGSQYPPITHLHLRLGAVKITDITTLSALLKHSLRVVTLCDLRVLEGFEPQLLLPFYENIRETIEGIGVSSPIALEPILGLRFPKLRVVAVQDWRDFLTDFLSRDLFLHSPIEVLALDSDAKRQVDPDPACNPFQNLLKLKRLVFMIIDYMSEISPRLRRAGEARGVKCVYLHHADMSVIMVSKDLGFITSLASHSDTDMKLSLSIEALIHSQFNFQPQDLNGYLSLSFVSGNAQCHVPNKF</sequence>
<keyword evidence="2" id="KW-1185">Reference proteome</keyword>
<dbReference type="Proteomes" id="UP000324748">
    <property type="component" value="Unassembled WGS sequence"/>
</dbReference>
<dbReference type="EMBL" id="VSWC01000001">
    <property type="protein sequence ID" value="KAA1119862.1"/>
    <property type="molecule type" value="Genomic_DNA"/>
</dbReference>
<protein>
    <recommendedName>
        <fullName evidence="3">F-box domain-containing protein</fullName>
    </recommendedName>
</protein>